<comment type="caution">
    <text evidence="1">The sequence shown here is derived from an EMBL/GenBank/DDBJ whole genome shotgun (WGS) entry which is preliminary data.</text>
</comment>
<accession>A0A4C1VWF7</accession>
<dbReference type="Proteomes" id="UP000299102">
    <property type="component" value="Unassembled WGS sequence"/>
</dbReference>
<name>A0A4C1VWF7_EUMVA</name>
<evidence type="ECO:0000313" key="1">
    <source>
        <dbReference type="EMBL" id="GBP43113.1"/>
    </source>
</evidence>
<reference evidence="1 2" key="1">
    <citation type="journal article" date="2019" name="Commun. Biol.">
        <title>The bagworm genome reveals a unique fibroin gene that provides high tensile strength.</title>
        <authorList>
            <person name="Kono N."/>
            <person name="Nakamura H."/>
            <person name="Ohtoshi R."/>
            <person name="Tomita M."/>
            <person name="Numata K."/>
            <person name="Arakawa K."/>
        </authorList>
    </citation>
    <scope>NUCLEOTIDE SEQUENCE [LARGE SCALE GENOMIC DNA]</scope>
</reference>
<evidence type="ECO:0000313" key="2">
    <source>
        <dbReference type="Proteomes" id="UP000299102"/>
    </source>
</evidence>
<sequence>MRFCQIENNNLTRKFKLSLSTFDGSDKCPLNVHSDVAPPRGPGGKQKFATPSSISYYVCNIKLVKGMTGANARAHRFGRAGGRARANNRAVVCYLTRGPVIHARPSGPPKREEAYGCPFTKKKKKNEEEKMKKRETPGATIIEIRLQNRELGRVAPALCKTGTVRLRRLM</sequence>
<gene>
    <name evidence="1" type="ORF">EVAR_40553_1</name>
</gene>
<organism evidence="1 2">
    <name type="scientific">Eumeta variegata</name>
    <name type="common">Bagworm moth</name>
    <name type="synonym">Eumeta japonica</name>
    <dbReference type="NCBI Taxonomy" id="151549"/>
    <lineage>
        <taxon>Eukaryota</taxon>
        <taxon>Metazoa</taxon>
        <taxon>Ecdysozoa</taxon>
        <taxon>Arthropoda</taxon>
        <taxon>Hexapoda</taxon>
        <taxon>Insecta</taxon>
        <taxon>Pterygota</taxon>
        <taxon>Neoptera</taxon>
        <taxon>Endopterygota</taxon>
        <taxon>Lepidoptera</taxon>
        <taxon>Glossata</taxon>
        <taxon>Ditrysia</taxon>
        <taxon>Tineoidea</taxon>
        <taxon>Psychidae</taxon>
        <taxon>Oiketicinae</taxon>
        <taxon>Eumeta</taxon>
    </lineage>
</organism>
<protein>
    <submittedName>
        <fullName evidence="1">Uncharacterized protein</fullName>
    </submittedName>
</protein>
<dbReference type="AlphaFoldDB" id="A0A4C1VWF7"/>
<dbReference type="EMBL" id="BGZK01000430">
    <property type="protein sequence ID" value="GBP43113.1"/>
    <property type="molecule type" value="Genomic_DNA"/>
</dbReference>
<proteinExistence type="predicted"/>
<keyword evidence="2" id="KW-1185">Reference proteome</keyword>